<dbReference type="Proteomes" id="UP000185736">
    <property type="component" value="Unassembled WGS sequence"/>
</dbReference>
<comment type="function">
    <text evidence="5">Could be a nuclease involved in processing of the 5'-end of pre-16S rRNA.</text>
</comment>
<keyword evidence="2 5" id="KW-0690">Ribosome biogenesis</keyword>
<gene>
    <name evidence="8" type="ORF">BKH30_11240</name>
    <name evidence="7" type="ORF">BKH32_00855</name>
</gene>
<keyword evidence="8" id="KW-0067">ATP-binding</keyword>
<dbReference type="GO" id="GO:0004518">
    <property type="term" value="F:nuclease activity"/>
    <property type="evidence" value="ECO:0007669"/>
    <property type="project" value="UniProtKB-KW"/>
</dbReference>
<dbReference type="Proteomes" id="UP000186855">
    <property type="component" value="Unassembled WGS sequence"/>
</dbReference>
<dbReference type="NCBIfam" id="TIGR00250">
    <property type="entry name" value="RNAse_H_YqgF"/>
    <property type="match status" value="1"/>
</dbReference>
<dbReference type="InterPro" id="IPR005227">
    <property type="entry name" value="YqgF"/>
</dbReference>
<dbReference type="GO" id="GO:0000967">
    <property type="term" value="P:rRNA 5'-end processing"/>
    <property type="evidence" value="ECO:0007669"/>
    <property type="project" value="UniProtKB-UniRule"/>
</dbReference>
<dbReference type="EC" id="3.1.-.-" evidence="5"/>
<dbReference type="Pfam" id="PF03652">
    <property type="entry name" value="RuvX"/>
    <property type="match status" value="1"/>
</dbReference>
<dbReference type="InterPro" id="IPR037027">
    <property type="entry name" value="YqgF/RNaseH-like_dom_sf"/>
</dbReference>
<proteinExistence type="inferred from homology"/>
<evidence type="ECO:0000313" key="10">
    <source>
        <dbReference type="Proteomes" id="UP000186855"/>
    </source>
</evidence>
<sequence>MTDSSARPASTEFRPGVRIAFDVGKARIGVARCDQDAILSFPVATLRRDRYGADLDEAVDLVEEYGAFEVIVGLPRHMGGGSSSSTRDARAWARDLASRLPQQVRVRLVDERLTTVTAHRDLHAAGLKERSFRGIVDQAAAVVILEQAITTERMSGVPAGERVHPIKRGRA</sequence>
<dbReference type="InterPro" id="IPR012337">
    <property type="entry name" value="RNaseH-like_sf"/>
</dbReference>
<dbReference type="EMBL" id="MSGO01000005">
    <property type="protein sequence ID" value="OLL15796.1"/>
    <property type="molecule type" value="Genomic_DNA"/>
</dbReference>
<evidence type="ECO:0000256" key="1">
    <source>
        <dbReference type="ARBA" id="ARBA00022490"/>
    </source>
</evidence>
<dbReference type="EMBL" id="MSKI01000152">
    <property type="protein sequence ID" value="OLO48418.1"/>
    <property type="molecule type" value="Genomic_DNA"/>
</dbReference>
<keyword evidence="3 5" id="KW-0540">Nuclease</keyword>
<dbReference type="GO" id="GO:0005829">
    <property type="term" value="C:cytosol"/>
    <property type="evidence" value="ECO:0007669"/>
    <property type="project" value="TreeGrafter"/>
</dbReference>
<evidence type="ECO:0000256" key="5">
    <source>
        <dbReference type="HAMAP-Rule" id="MF_00651"/>
    </source>
</evidence>
<dbReference type="SMART" id="SM00732">
    <property type="entry name" value="YqgFc"/>
    <property type="match status" value="1"/>
</dbReference>
<accession>A0A1Q8VK09</accession>
<keyword evidence="8" id="KW-0547">Nucleotide-binding</keyword>
<dbReference type="AlphaFoldDB" id="A0A1Q8VK09"/>
<evidence type="ECO:0000256" key="3">
    <source>
        <dbReference type="ARBA" id="ARBA00022722"/>
    </source>
</evidence>
<dbReference type="HAMAP" id="MF_00651">
    <property type="entry name" value="Nuclease_YqgF"/>
    <property type="match status" value="1"/>
</dbReference>
<dbReference type="PANTHER" id="PTHR33317:SF4">
    <property type="entry name" value="POLYNUCLEOTIDYL TRANSFERASE, RIBONUCLEASE H-LIKE SUPERFAMILY PROTEIN"/>
    <property type="match status" value="1"/>
</dbReference>
<dbReference type="PANTHER" id="PTHR33317">
    <property type="entry name" value="POLYNUCLEOTIDYL TRANSFERASE, RIBONUCLEASE H-LIKE SUPERFAMILY PROTEIN"/>
    <property type="match status" value="1"/>
</dbReference>
<dbReference type="RefSeq" id="WP_075248194.1">
    <property type="nucleotide sequence ID" value="NZ_MSGO01000005.1"/>
</dbReference>
<keyword evidence="8" id="KW-0347">Helicase</keyword>
<dbReference type="GO" id="GO:0004386">
    <property type="term" value="F:helicase activity"/>
    <property type="evidence" value="ECO:0007669"/>
    <property type="project" value="UniProtKB-KW"/>
</dbReference>
<dbReference type="CDD" id="cd16964">
    <property type="entry name" value="YqgF"/>
    <property type="match status" value="1"/>
</dbReference>
<dbReference type="SUPFAM" id="SSF53098">
    <property type="entry name" value="Ribonuclease H-like"/>
    <property type="match status" value="1"/>
</dbReference>
<evidence type="ECO:0000313" key="9">
    <source>
        <dbReference type="Proteomes" id="UP000185736"/>
    </source>
</evidence>
<dbReference type="InterPro" id="IPR006641">
    <property type="entry name" value="YqgF/RNaseH-like_dom"/>
</dbReference>
<evidence type="ECO:0000256" key="2">
    <source>
        <dbReference type="ARBA" id="ARBA00022517"/>
    </source>
</evidence>
<keyword evidence="1 5" id="KW-0963">Cytoplasm</keyword>
<organism evidence="8 10">
    <name type="scientific">Actinomyces oris</name>
    <dbReference type="NCBI Taxonomy" id="544580"/>
    <lineage>
        <taxon>Bacteria</taxon>
        <taxon>Bacillati</taxon>
        <taxon>Actinomycetota</taxon>
        <taxon>Actinomycetes</taxon>
        <taxon>Actinomycetales</taxon>
        <taxon>Actinomycetaceae</taxon>
        <taxon>Actinomyces</taxon>
    </lineage>
</organism>
<reference evidence="9 10" key="1">
    <citation type="submission" date="2016-12" db="EMBL/GenBank/DDBJ databases">
        <title>Genomic comparison of strains in the 'Actinomyces naeslundii' group.</title>
        <authorList>
            <person name="Mughal S.R."/>
            <person name="Do T."/>
            <person name="Gilbert S.C."/>
            <person name="Witherden E.A."/>
            <person name="Didelot X."/>
            <person name="Beighton D."/>
        </authorList>
    </citation>
    <scope>NUCLEOTIDE SEQUENCE [LARGE SCALE GENOMIC DNA]</scope>
    <source>
        <strain evidence="8 10">S24V</strain>
        <strain evidence="7 9">S64C</strain>
    </source>
</reference>
<comment type="similarity">
    <text evidence="5">Belongs to the YqgF HJR family.</text>
</comment>
<comment type="caution">
    <text evidence="8">The sequence shown here is derived from an EMBL/GenBank/DDBJ whole genome shotgun (WGS) entry which is preliminary data.</text>
</comment>
<evidence type="ECO:0000313" key="7">
    <source>
        <dbReference type="EMBL" id="OLL15796.1"/>
    </source>
</evidence>
<feature type="domain" description="YqgF/RNase H-like" evidence="6">
    <location>
        <begin position="16"/>
        <end position="118"/>
    </location>
</feature>
<name>A0A1Q8VK09_9ACTO</name>
<evidence type="ECO:0000256" key="4">
    <source>
        <dbReference type="ARBA" id="ARBA00022801"/>
    </source>
</evidence>
<comment type="subcellular location">
    <subcellularLocation>
        <location evidence="5">Cytoplasm</location>
    </subcellularLocation>
</comment>
<protein>
    <recommendedName>
        <fullName evidence="5">Putative pre-16S rRNA nuclease</fullName>
        <ecNumber evidence="5">3.1.-.-</ecNumber>
    </recommendedName>
</protein>
<dbReference type="GO" id="GO:0016788">
    <property type="term" value="F:hydrolase activity, acting on ester bonds"/>
    <property type="evidence" value="ECO:0007669"/>
    <property type="project" value="UniProtKB-UniRule"/>
</dbReference>
<evidence type="ECO:0000313" key="8">
    <source>
        <dbReference type="EMBL" id="OLO48418.1"/>
    </source>
</evidence>
<dbReference type="Gene3D" id="3.30.420.140">
    <property type="entry name" value="YqgF/RNase H-like domain"/>
    <property type="match status" value="1"/>
</dbReference>
<evidence type="ECO:0000259" key="6">
    <source>
        <dbReference type="SMART" id="SM00732"/>
    </source>
</evidence>
<keyword evidence="4 5" id="KW-0378">Hydrolase</keyword>